<feature type="transmembrane region" description="Helical" evidence="5">
    <location>
        <begin position="416"/>
        <end position="433"/>
    </location>
</feature>
<reference evidence="7 8" key="1">
    <citation type="submission" date="2019-12" db="EMBL/GenBank/DDBJ databases">
        <title>Chromosome-level assembly of the Caenorhabditis remanei genome.</title>
        <authorList>
            <person name="Teterina A.A."/>
            <person name="Willis J.H."/>
            <person name="Phillips P.C."/>
        </authorList>
    </citation>
    <scope>NUCLEOTIDE SEQUENCE [LARGE SCALE GENOMIC DNA]</scope>
    <source>
        <strain evidence="7 8">PX506</strain>
        <tissue evidence="7">Whole organism</tissue>
    </source>
</reference>
<dbReference type="Gene3D" id="1.20.1250.20">
    <property type="entry name" value="MFS general substrate transporter like domains"/>
    <property type="match status" value="1"/>
</dbReference>
<dbReference type="PANTHER" id="PTHR23503">
    <property type="entry name" value="SOLUTE CARRIER FAMILY 2"/>
    <property type="match status" value="1"/>
</dbReference>
<comment type="caution">
    <text evidence="7">The sequence shown here is derived from an EMBL/GenBank/DDBJ whole genome shotgun (WGS) entry which is preliminary data.</text>
</comment>
<feature type="transmembrane region" description="Helical" evidence="5">
    <location>
        <begin position="253"/>
        <end position="272"/>
    </location>
</feature>
<feature type="transmembrane region" description="Helical" evidence="5">
    <location>
        <begin position="135"/>
        <end position="155"/>
    </location>
</feature>
<feature type="transmembrane region" description="Helical" evidence="5">
    <location>
        <begin position="391"/>
        <end position="410"/>
    </location>
</feature>
<feature type="transmembrane region" description="Helical" evidence="5">
    <location>
        <begin position="75"/>
        <end position="96"/>
    </location>
</feature>
<dbReference type="Proteomes" id="UP000483820">
    <property type="component" value="Chromosome X"/>
</dbReference>
<evidence type="ECO:0000313" key="7">
    <source>
        <dbReference type="EMBL" id="KAF1747606.1"/>
    </source>
</evidence>
<dbReference type="GeneID" id="9822339"/>
<evidence type="ECO:0000256" key="4">
    <source>
        <dbReference type="ARBA" id="ARBA00023136"/>
    </source>
</evidence>
<feature type="transmembrane region" description="Helical" evidence="5">
    <location>
        <begin position="361"/>
        <end position="379"/>
    </location>
</feature>
<proteinExistence type="predicted"/>
<keyword evidence="4 5" id="KW-0472">Membrane</keyword>
<feature type="transmembrane region" description="Helical" evidence="5">
    <location>
        <begin position="167"/>
        <end position="187"/>
    </location>
</feature>
<comment type="subcellular location">
    <subcellularLocation>
        <location evidence="1">Membrane</location>
        <topology evidence="1">Multi-pass membrane protein</topology>
    </subcellularLocation>
</comment>
<evidence type="ECO:0000313" key="8">
    <source>
        <dbReference type="Proteomes" id="UP000483820"/>
    </source>
</evidence>
<dbReference type="GO" id="GO:0016020">
    <property type="term" value="C:membrane"/>
    <property type="evidence" value="ECO:0007669"/>
    <property type="project" value="UniProtKB-SubCell"/>
</dbReference>
<accession>A0A6A5FYB5</accession>
<dbReference type="EMBL" id="WUAV01000006">
    <property type="protein sequence ID" value="KAF1747606.1"/>
    <property type="molecule type" value="Genomic_DNA"/>
</dbReference>
<sequence length="506" mass="56828">MDLINQITQLTFPTLAETINVMNNHTLISHYGIDPTPANIAFLNSIITSSTTVGMIFSLFVFVPMAETKGRKYTVIYFRFIITLGTSLCHLMSALFQSTELFVLGQILNGLQLPLRMFVTMLYITECAPDKYRGFASSALIFSDVIGQLIMFSVATPNLLGKENTWFIFPLTVLISSIGNFAMAARLPESPKWLVRRNRMDEAARSIEFYHGENCCLNDVMTSFIKEKNLTKEDRISLRQVWENDTMREALKVLCAVSLFLILDSGAVQGTYTVLLHKTAGFTVQETMNIKLILAVAFFPTRFVGTYIIEALGRRPVMFIAGVIVYSKTWLMLATQFVIFFTGPSLLTKIMYVSVECLADSTLATGVASLGVLFIAELFPPSARTSVAQALILVTMVINLPIIAAFPIFYSLFEPGYFFIHVFSQIFFGSYLYKHMPETKGRAVYDIIESMDQEVASRTASFIEEKTPLVRKRSSTLAFKRNSILNTSRTRALTFDHGLIPRKVDC</sequence>
<evidence type="ECO:0000256" key="5">
    <source>
        <dbReference type="SAM" id="Phobius"/>
    </source>
</evidence>
<keyword evidence="3 5" id="KW-1133">Transmembrane helix</keyword>
<gene>
    <name evidence="7" type="ORF">GCK72_024071</name>
</gene>
<feature type="transmembrane region" description="Helical" evidence="5">
    <location>
        <begin position="40"/>
        <end position="63"/>
    </location>
</feature>
<feature type="transmembrane region" description="Helical" evidence="5">
    <location>
        <begin position="319"/>
        <end position="341"/>
    </location>
</feature>
<dbReference type="SUPFAM" id="SSF103473">
    <property type="entry name" value="MFS general substrate transporter"/>
    <property type="match status" value="1"/>
</dbReference>
<name>A0A6A5FYB5_CAERE</name>
<evidence type="ECO:0000259" key="6">
    <source>
        <dbReference type="PROSITE" id="PS50850"/>
    </source>
</evidence>
<dbReference type="CTD" id="9822339"/>
<dbReference type="InterPro" id="IPR005828">
    <property type="entry name" value="MFS_sugar_transport-like"/>
</dbReference>
<dbReference type="InterPro" id="IPR036259">
    <property type="entry name" value="MFS_trans_sf"/>
</dbReference>
<feature type="transmembrane region" description="Helical" evidence="5">
    <location>
        <begin position="102"/>
        <end position="123"/>
    </location>
</feature>
<evidence type="ECO:0000256" key="1">
    <source>
        <dbReference type="ARBA" id="ARBA00004141"/>
    </source>
</evidence>
<dbReference type="GO" id="GO:0015149">
    <property type="term" value="F:hexose transmembrane transporter activity"/>
    <property type="evidence" value="ECO:0007669"/>
    <property type="project" value="TreeGrafter"/>
</dbReference>
<dbReference type="AlphaFoldDB" id="A0A6A5FYB5"/>
<dbReference type="InterPro" id="IPR045263">
    <property type="entry name" value="GLUT"/>
</dbReference>
<feature type="transmembrane region" description="Helical" evidence="5">
    <location>
        <begin position="292"/>
        <end position="312"/>
    </location>
</feature>
<dbReference type="RefSeq" id="XP_053579271.1">
    <property type="nucleotide sequence ID" value="XM_053735705.1"/>
</dbReference>
<protein>
    <recommendedName>
        <fullName evidence="6">Major facilitator superfamily (MFS) profile domain-containing protein</fullName>
    </recommendedName>
</protein>
<dbReference type="KEGG" id="crq:GCK72_024071"/>
<dbReference type="PANTHER" id="PTHR23503:SF34">
    <property type="entry name" value="MAJOR FACILITATOR SUPERFAMILY (MFS) PROFILE DOMAIN-CONTAINING PROTEIN"/>
    <property type="match status" value="1"/>
</dbReference>
<evidence type="ECO:0000256" key="2">
    <source>
        <dbReference type="ARBA" id="ARBA00022692"/>
    </source>
</evidence>
<evidence type="ECO:0000256" key="3">
    <source>
        <dbReference type="ARBA" id="ARBA00022989"/>
    </source>
</evidence>
<dbReference type="Pfam" id="PF00083">
    <property type="entry name" value="Sugar_tr"/>
    <property type="match status" value="1"/>
</dbReference>
<organism evidence="7 8">
    <name type="scientific">Caenorhabditis remanei</name>
    <name type="common">Caenorhabditis vulgaris</name>
    <dbReference type="NCBI Taxonomy" id="31234"/>
    <lineage>
        <taxon>Eukaryota</taxon>
        <taxon>Metazoa</taxon>
        <taxon>Ecdysozoa</taxon>
        <taxon>Nematoda</taxon>
        <taxon>Chromadorea</taxon>
        <taxon>Rhabditida</taxon>
        <taxon>Rhabditina</taxon>
        <taxon>Rhabditomorpha</taxon>
        <taxon>Rhabditoidea</taxon>
        <taxon>Rhabditidae</taxon>
        <taxon>Peloderinae</taxon>
        <taxon>Caenorhabditis</taxon>
    </lineage>
</organism>
<keyword evidence="2 5" id="KW-0812">Transmembrane</keyword>
<feature type="domain" description="Major facilitator superfamily (MFS) profile" evidence="6">
    <location>
        <begin position="1"/>
        <end position="440"/>
    </location>
</feature>
<dbReference type="PROSITE" id="PS50850">
    <property type="entry name" value="MFS"/>
    <property type="match status" value="1"/>
</dbReference>
<dbReference type="InterPro" id="IPR020846">
    <property type="entry name" value="MFS_dom"/>
</dbReference>